<keyword evidence="2" id="KW-1185">Reference proteome</keyword>
<reference evidence="1" key="3">
    <citation type="submission" date="2015-04" db="UniProtKB">
        <authorList>
            <consortium name="EnsemblPlants"/>
        </authorList>
    </citation>
    <scope>IDENTIFICATION</scope>
</reference>
<name>A0A0D9VDR7_9ORYZ</name>
<dbReference type="Proteomes" id="UP000032180">
    <property type="component" value="Chromosome 2"/>
</dbReference>
<dbReference type="Gene3D" id="2.40.50.90">
    <property type="match status" value="1"/>
</dbReference>
<sequence>MDLQSMLNGVQTCLILNLKITLRNVKKEQLRILNGFKSPVTNTKTILNEKFIGKVIEVASYVGKVHRREQIFRTICLRSKEFSRTRLIGKEVNVSMEYSRRINKDDGQIHNTMNSMGATAGFGVRLQAILVMSLLLMQIPFLPYALATGSEVKTDELLMGRETHHLQANQHGLVESYKESRILECSVRKLRPQSATPIPIRSNPKINLDCVRSRKFARSSACNIQFAGGIIDKRYKFACETKIENMYKFFGGSWCKTRS</sequence>
<reference evidence="1 2" key="1">
    <citation type="submission" date="2012-08" db="EMBL/GenBank/DDBJ databases">
        <title>Oryza genome evolution.</title>
        <authorList>
            <person name="Wing R.A."/>
        </authorList>
    </citation>
    <scope>NUCLEOTIDE SEQUENCE</scope>
</reference>
<dbReference type="STRING" id="77586.A0A0D9VDR7"/>
<dbReference type="HOGENOM" id="CLU_1075021_0_0_1"/>
<reference evidence="2" key="2">
    <citation type="submission" date="2013-12" db="EMBL/GenBank/DDBJ databases">
        <authorList>
            <person name="Yu Y."/>
            <person name="Lee S."/>
            <person name="de Baynast K."/>
            <person name="Wissotski M."/>
            <person name="Liu L."/>
            <person name="Talag J."/>
            <person name="Goicoechea J."/>
            <person name="Angelova A."/>
            <person name="Jetty R."/>
            <person name="Kudrna D."/>
            <person name="Golser W."/>
            <person name="Rivera L."/>
            <person name="Zhang J."/>
            <person name="Wing R."/>
        </authorList>
    </citation>
    <scope>NUCLEOTIDE SEQUENCE</scope>
</reference>
<organism evidence="1 2">
    <name type="scientific">Leersia perrieri</name>
    <dbReference type="NCBI Taxonomy" id="77586"/>
    <lineage>
        <taxon>Eukaryota</taxon>
        <taxon>Viridiplantae</taxon>
        <taxon>Streptophyta</taxon>
        <taxon>Embryophyta</taxon>
        <taxon>Tracheophyta</taxon>
        <taxon>Spermatophyta</taxon>
        <taxon>Magnoliopsida</taxon>
        <taxon>Liliopsida</taxon>
        <taxon>Poales</taxon>
        <taxon>Poaceae</taxon>
        <taxon>BOP clade</taxon>
        <taxon>Oryzoideae</taxon>
        <taxon>Oryzeae</taxon>
        <taxon>Oryzinae</taxon>
        <taxon>Leersia</taxon>
    </lineage>
</organism>
<proteinExistence type="predicted"/>
<protein>
    <submittedName>
        <fullName evidence="1">Uncharacterized protein</fullName>
    </submittedName>
</protein>
<dbReference type="Gramene" id="LPERR02G07480.1">
    <property type="protein sequence ID" value="LPERR02G07480.1"/>
    <property type="gene ID" value="LPERR02G07480"/>
</dbReference>
<evidence type="ECO:0000313" key="2">
    <source>
        <dbReference type="Proteomes" id="UP000032180"/>
    </source>
</evidence>
<dbReference type="AlphaFoldDB" id="A0A0D9VDR7"/>
<evidence type="ECO:0000313" key="1">
    <source>
        <dbReference type="EnsemblPlants" id="LPERR02G07480.1"/>
    </source>
</evidence>
<dbReference type="InterPro" id="IPR035437">
    <property type="entry name" value="SNase_OB-fold_sf"/>
</dbReference>
<dbReference type="EnsemblPlants" id="LPERR02G07480.1">
    <property type="protein sequence ID" value="LPERR02G07480.1"/>
    <property type="gene ID" value="LPERR02G07480"/>
</dbReference>
<accession>A0A0D9VDR7</accession>